<dbReference type="Gene3D" id="2.180.10.10">
    <property type="entry name" value="RHS repeat-associated core"/>
    <property type="match status" value="3"/>
</dbReference>
<dbReference type="InterPro" id="IPR056823">
    <property type="entry name" value="TEN-like_YD-shell"/>
</dbReference>
<dbReference type="NCBIfam" id="TIGR01643">
    <property type="entry name" value="YD_repeat_2x"/>
    <property type="match status" value="9"/>
</dbReference>
<comment type="caution">
    <text evidence="6">The sequence shown here is derived from an EMBL/GenBank/DDBJ whole genome shotgun (WGS) entry which is preliminary data.</text>
</comment>
<dbReference type="Pfam" id="PF25023">
    <property type="entry name" value="TEN_YD-shell"/>
    <property type="match status" value="5"/>
</dbReference>
<sequence>MGETISITGGRDEKVFCEAYNIRTLAEAEAIQKHIPALIQQETMGNSLLTAGDIEYITEAEGRLAVKVIDKFKSGEFPLEEWKHTPPEPNEPLPAKSRDDSPSGTGNTIGKIVGQAPQAAQPPQEANTAVTPETEQEKGFLDKAGEWWDETKEGVTKWGKEAGEKLGAAWDNPGKAAIGAAKGVWNTVPDVGEFLFRTTAGMPAAMMSTSGTVLKYAGADAIGDTALASADAWNKQVVDKAVELSHVDAIRFDITDKAEQGGALIFDGVSLATGVGGLVKGAAKQGAKATAKATKPAPGAKVKEKPQDAPDAKPQKVPPKDDATPSNKKDGNDNGLSTKEGDPVDMATGDFLQVWPVLAIPGLLPISLNRTYRSTADLHGLFGPKWADDWSRQLVIGHGEVHYTHADGVVYDFATPDNRVLSRNRHLPHCLLTGDLTGALCLTDRRAQLTYHFSPSSGSAQKLSAITDRRQNRIDFSYDKHARLIEVTRNDGLRLSLHYRDRQLHTLNMHETRDDQSIKQLLLTCHYDPQGYLNECDAFQHNHLWHEYDIQGRMIRWHDTDQTDLMISYDDRGRVLSTTSPSGYWHDRFRYDDNSRITTYLDGEGGETRYHYDSNGLVIREVDPLGRVTRRQWRHSLLMWESDPSGQMTTFDYNADGALTEVVLPTGETFVYAYDEHGQLTESHLPTGERWQWHYDEQGNLTALTNPLGHREEYQYGLHGELRQRLLPDGQTWHYAYDEHQRLAAVMMPNGETTGLELDSLGRLRRFTDALKQETRYRYRPDHASLIHGSLSEITLADGITQKLDYDSERRVVAVTDGEGRTTRYTYGAFDLLNQVTRPDGTILRFGYDRLTRLNSVTTSTGETYRYERDAAGQIIRETDFTGRTLDYQYDKLGRRIQTSYPDGQQLRWYYSTAGLLVKQESWQPEENQRVLKDITTYEYNKRYQLVKATNADAIVEYEYDKTTGQPICERINGREITRKWDNLTGRPISESVDGNTLHFGYNLSGSLNHFQLNQHAPLTFQHDALGREMVRESANGFILASRYTATGLLTHQSAGQATQFFRETLAQNDPHFPPQASAVNRSWQYDRAHNVRVIDDSRWGQTRYRYNANDQILHTLFEGARPHEEQFSYDTSGNLSQHLPTDARGAVEQITQRQKAGRVVQQGDIRYAYDDNGRLVEKTEQRDGFRPQIWRYRWDTQNQLTHSETPDGSRWHYRYDAFGRRIRKLKVHDGKLAAVNLQLWLAGKPDLAPRADAIMGQDYLWSGDQLIEETLIYADGTPAEGQRMRWLYEPGSLTPSARFEKGKLHYIVSDHQGTVREMLSEEGVLVWAQRLTTWGKAERFQVIASNNPDYHVNCNLLFLGQYADEESGLSYNRFRYYSPETGQYISPDPIGLLGGVNPYSYVHNPSKWVDPYGLAGGVGNKGDYLITYRGDTRSFTEIFDKGFETRGPSNDLYLHALDNKNPPSNFISTTIDPSKTIGFATDYGSKSGYMYTMKTNHGIDVNKVLGSKSPYPGEVEIAMPGGVKSENILGARAVNADGEMWDYTILNPKRYGK</sequence>
<reference evidence="6 7" key="1">
    <citation type="submission" date="2023-02" db="EMBL/GenBank/DDBJ databases">
        <title>Entomopathogenic bacteria.</title>
        <authorList>
            <person name="Machado R.A."/>
        </authorList>
    </citation>
    <scope>NUCLEOTIDE SEQUENCE [LARGE SCALE GENOMIC DNA]</scope>
    <source>
        <strain evidence="6 7">XENO-7</strain>
    </source>
</reference>
<feature type="compositionally biased region" description="Low complexity" evidence="2">
    <location>
        <begin position="115"/>
        <end position="124"/>
    </location>
</feature>
<dbReference type="RefSeq" id="WP_273580262.1">
    <property type="nucleotide sequence ID" value="NZ_JAQRFO010000030.1"/>
</dbReference>
<dbReference type="Proteomes" id="UP001214757">
    <property type="component" value="Unassembled WGS sequence"/>
</dbReference>
<feature type="domain" description="Teneurin-like YD-shell" evidence="5">
    <location>
        <begin position="692"/>
        <end position="767"/>
    </location>
</feature>
<feature type="domain" description="Teneurin-like YD-shell" evidence="5">
    <location>
        <begin position="514"/>
        <end position="687"/>
    </location>
</feature>
<evidence type="ECO:0000313" key="6">
    <source>
        <dbReference type="EMBL" id="MDC9622701.1"/>
    </source>
</evidence>
<feature type="compositionally biased region" description="Low complexity" evidence="2">
    <location>
        <begin position="289"/>
        <end position="300"/>
    </location>
</feature>
<dbReference type="PANTHER" id="PTHR32305:SF15">
    <property type="entry name" value="PROTEIN RHSA-RELATED"/>
    <property type="match status" value="1"/>
</dbReference>
<dbReference type="InterPro" id="IPR050708">
    <property type="entry name" value="T6SS_VgrG/RHS"/>
</dbReference>
<organism evidence="6 7">
    <name type="scientific">Xenorhabdus aichiensis</name>
    <dbReference type="NCBI Taxonomy" id="3025874"/>
    <lineage>
        <taxon>Bacteria</taxon>
        <taxon>Pseudomonadati</taxon>
        <taxon>Pseudomonadota</taxon>
        <taxon>Gammaproteobacteria</taxon>
        <taxon>Enterobacterales</taxon>
        <taxon>Morganellaceae</taxon>
        <taxon>Xenorhabdus</taxon>
    </lineage>
</organism>
<dbReference type="InterPro" id="IPR054695">
    <property type="entry name" value="Pierisin-like_dom"/>
</dbReference>
<evidence type="ECO:0000259" key="3">
    <source>
        <dbReference type="Pfam" id="PF20148"/>
    </source>
</evidence>
<feature type="domain" description="Teneurin-like YD-shell" evidence="5">
    <location>
        <begin position="799"/>
        <end position="917"/>
    </location>
</feature>
<evidence type="ECO:0000256" key="2">
    <source>
        <dbReference type="SAM" id="MobiDB-lite"/>
    </source>
</evidence>
<evidence type="ECO:0000259" key="4">
    <source>
        <dbReference type="Pfam" id="PF22596"/>
    </source>
</evidence>
<feature type="compositionally biased region" description="Basic and acidic residues" evidence="2">
    <location>
        <begin position="301"/>
        <end position="332"/>
    </location>
</feature>
<keyword evidence="1" id="KW-0677">Repeat</keyword>
<feature type="region of interest" description="Disordered" evidence="2">
    <location>
        <begin position="289"/>
        <end position="343"/>
    </location>
</feature>
<dbReference type="InterPro" id="IPR045351">
    <property type="entry name" value="DUF6531"/>
</dbReference>
<evidence type="ECO:0000313" key="7">
    <source>
        <dbReference type="Proteomes" id="UP001214757"/>
    </source>
</evidence>
<dbReference type="Pfam" id="PF20148">
    <property type="entry name" value="DUF6531"/>
    <property type="match status" value="1"/>
</dbReference>
<feature type="region of interest" description="Disordered" evidence="2">
    <location>
        <begin position="79"/>
        <end position="138"/>
    </location>
</feature>
<feature type="domain" description="DUF6531" evidence="3">
    <location>
        <begin position="341"/>
        <end position="413"/>
    </location>
</feature>
<dbReference type="NCBIfam" id="TIGR03696">
    <property type="entry name" value="Rhs_assc_core"/>
    <property type="match status" value="1"/>
</dbReference>
<feature type="domain" description="Pierisin-like" evidence="4">
    <location>
        <begin position="1429"/>
        <end position="1543"/>
    </location>
</feature>
<evidence type="ECO:0000256" key="1">
    <source>
        <dbReference type="ARBA" id="ARBA00022737"/>
    </source>
</evidence>
<protein>
    <submittedName>
        <fullName evidence="6">DUF6531 domain-containing protein</fullName>
    </submittedName>
</protein>
<dbReference type="InterPro" id="IPR022385">
    <property type="entry name" value="Rhs_assc_core"/>
</dbReference>
<gene>
    <name evidence="6" type="ORF">PSI22_13925</name>
</gene>
<dbReference type="EMBL" id="JAQRFO010000030">
    <property type="protein sequence ID" value="MDC9622701.1"/>
    <property type="molecule type" value="Genomic_DNA"/>
</dbReference>
<dbReference type="Pfam" id="PF22596">
    <property type="entry name" value="Scabin-like"/>
    <property type="match status" value="1"/>
</dbReference>
<dbReference type="SUPFAM" id="SSF56399">
    <property type="entry name" value="ADP-ribosylation"/>
    <property type="match status" value="1"/>
</dbReference>
<accession>A0ABT5M5E7</accession>
<dbReference type="PANTHER" id="PTHR32305">
    <property type="match status" value="1"/>
</dbReference>
<dbReference type="InterPro" id="IPR006530">
    <property type="entry name" value="YD"/>
</dbReference>
<feature type="domain" description="Teneurin-like YD-shell" evidence="5">
    <location>
        <begin position="1097"/>
        <end position="1232"/>
    </location>
</feature>
<dbReference type="Gene3D" id="3.90.210.10">
    <property type="entry name" value="Heat-Labile Enterotoxin, subunit A"/>
    <property type="match status" value="1"/>
</dbReference>
<name>A0ABT5M5E7_9GAMM</name>
<feature type="domain" description="Teneurin-like YD-shell" evidence="5">
    <location>
        <begin position="1301"/>
        <end position="1389"/>
    </location>
</feature>
<evidence type="ECO:0000259" key="5">
    <source>
        <dbReference type="Pfam" id="PF25023"/>
    </source>
</evidence>
<proteinExistence type="predicted"/>
<keyword evidence="7" id="KW-1185">Reference proteome</keyword>